<evidence type="ECO:0000313" key="1">
    <source>
        <dbReference type="EMBL" id="SFD34314.1"/>
    </source>
</evidence>
<dbReference type="RefSeq" id="WP_093840574.1">
    <property type="nucleotide sequence ID" value="NZ_FOLM01000013.1"/>
</dbReference>
<name>A0A1I1RJ22_9ACTN</name>
<dbReference type="AlphaFoldDB" id="A0A1I1RJ22"/>
<dbReference type="STRING" id="910347.SAMN05421773_113129"/>
<organism evidence="1 2">
    <name type="scientific">Streptomyces aidingensis</name>
    <dbReference type="NCBI Taxonomy" id="910347"/>
    <lineage>
        <taxon>Bacteria</taxon>
        <taxon>Bacillati</taxon>
        <taxon>Actinomycetota</taxon>
        <taxon>Actinomycetes</taxon>
        <taxon>Kitasatosporales</taxon>
        <taxon>Streptomycetaceae</taxon>
        <taxon>Streptomyces</taxon>
    </lineage>
</organism>
<sequence length="88" mass="9964">MATSNDFSPPHAVATSGRLRVGTTAFDRRLRRHGQVMDVDFPPGDERQQHRVWLRPIGGGREWNPLVEDIRSTEVAQPLPARDPEPVR</sequence>
<dbReference type="EMBL" id="FOLM01000013">
    <property type="protein sequence ID" value="SFD34314.1"/>
    <property type="molecule type" value="Genomic_DNA"/>
</dbReference>
<proteinExistence type="predicted"/>
<keyword evidence="2" id="KW-1185">Reference proteome</keyword>
<protein>
    <submittedName>
        <fullName evidence="1">Uncharacterized protein</fullName>
    </submittedName>
</protein>
<gene>
    <name evidence="1" type="ORF">SAMN05421773_113129</name>
</gene>
<evidence type="ECO:0000313" key="2">
    <source>
        <dbReference type="Proteomes" id="UP000199207"/>
    </source>
</evidence>
<dbReference type="Proteomes" id="UP000199207">
    <property type="component" value="Unassembled WGS sequence"/>
</dbReference>
<reference evidence="1 2" key="1">
    <citation type="submission" date="2016-10" db="EMBL/GenBank/DDBJ databases">
        <authorList>
            <person name="de Groot N.N."/>
        </authorList>
    </citation>
    <scope>NUCLEOTIDE SEQUENCE [LARGE SCALE GENOMIC DNA]</scope>
    <source>
        <strain evidence="1 2">CGMCC 4.5739</strain>
    </source>
</reference>
<dbReference type="OrthoDB" id="3855669at2"/>
<accession>A0A1I1RJ22</accession>